<evidence type="ECO:0000313" key="7">
    <source>
        <dbReference type="Proteomes" id="UP001211907"/>
    </source>
</evidence>
<evidence type="ECO:0000259" key="4">
    <source>
        <dbReference type="PROSITE" id="PS50090"/>
    </source>
</evidence>
<dbReference type="InterPro" id="IPR055141">
    <property type="entry name" value="TADA2A_B-like_dom"/>
</dbReference>
<gene>
    <name evidence="6" type="primary">ADA2</name>
    <name evidence="6" type="ORF">HK100_008844</name>
</gene>
<dbReference type="GO" id="GO:0008270">
    <property type="term" value="F:zinc ion binding"/>
    <property type="evidence" value="ECO:0007669"/>
    <property type="project" value="UniProtKB-KW"/>
</dbReference>
<dbReference type="SMART" id="SM00717">
    <property type="entry name" value="SANT"/>
    <property type="match status" value="1"/>
</dbReference>
<accession>A0AAD5T4D2</accession>
<protein>
    <submittedName>
        <fullName evidence="6">Transcriptional adapter ada2</fullName>
    </submittedName>
</protein>
<dbReference type="PANTHER" id="PTHR12374">
    <property type="entry name" value="TRANSCRIPTIONAL ADAPTOR 2 ADA2 -RELATED"/>
    <property type="match status" value="1"/>
</dbReference>
<dbReference type="Gene3D" id="1.10.10.60">
    <property type="entry name" value="Homeodomain-like"/>
    <property type="match status" value="1"/>
</dbReference>
<dbReference type="PROSITE" id="PS51293">
    <property type="entry name" value="SANT"/>
    <property type="match status" value="1"/>
</dbReference>
<dbReference type="PROSITE" id="PS50090">
    <property type="entry name" value="MYB_LIKE"/>
    <property type="match status" value="1"/>
</dbReference>
<dbReference type="GO" id="GO:0003713">
    <property type="term" value="F:transcription coactivator activity"/>
    <property type="evidence" value="ECO:0007669"/>
    <property type="project" value="TreeGrafter"/>
</dbReference>
<feature type="domain" description="Myb-like" evidence="4">
    <location>
        <begin position="123"/>
        <end position="167"/>
    </location>
</feature>
<evidence type="ECO:0000256" key="1">
    <source>
        <dbReference type="ARBA" id="ARBA00022723"/>
    </source>
</evidence>
<dbReference type="GO" id="GO:0006338">
    <property type="term" value="P:chromatin remodeling"/>
    <property type="evidence" value="ECO:0007669"/>
    <property type="project" value="TreeGrafter"/>
</dbReference>
<dbReference type="GO" id="GO:0070461">
    <property type="term" value="C:SAGA-type complex"/>
    <property type="evidence" value="ECO:0007669"/>
    <property type="project" value="TreeGrafter"/>
</dbReference>
<name>A0AAD5T4D2_9FUNG</name>
<dbReference type="SUPFAM" id="SSF46689">
    <property type="entry name" value="Homeodomain-like"/>
    <property type="match status" value="1"/>
</dbReference>
<dbReference type="CDD" id="cd00167">
    <property type="entry name" value="SANT"/>
    <property type="match status" value="1"/>
</dbReference>
<dbReference type="InterPro" id="IPR017884">
    <property type="entry name" value="SANT_dom"/>
</dbReference>
<feature type="domain" description="SANT" evidence="5">
    <location>
        <begin position="119"/>
        <end position="171"/>
    </location>
</feature>
<dbReference type="InterPro" id="IPR009057">
    <property type="entry name" value="Homeodomain-like_sf"/>
</dbReference>
<evidence type="ECO:0000256" key="3">
    <source>
        <dbReference type="ARBA" id="ARBA00022833"/>
    </source>
</evidence>
<dbReference type="GO" id="GO:0006357">
    <property type="term" value="P:regulation of transcription by RNA polymerase II"/>
    <property type="evidence" value="ECO:0007669"/>
    <property type="project" value="TreeGrafter"/>
</dbReference>
<evidence type="ECO:0000313" key="6">
    <source>
        <dbReference type="EMBL" id="KAJ3129035.1"/>
    </source>
</evidence>
<keyword evidence="1" id="KW-0479">Metal-binding</keyword>
<organism evidence="6 7">
    <name type="scientific">Physocladia obscura</name>
    <dbReference type="NCBI Taxonomy" id="109957"/>
    <lineage>
        <taxon>Eukaryota</taxon>
        <taxon>Fungi</taxon>
        <taxon>Fungi incertae sedis</taxon>
        <taxon>Chytridiomycota</taxon>
        <taxon>Chytridiomycota incertae sedis</taxon>
        <taxon>Chytridiomycetes</taxon>
        <taxon>Chytridiales</taxon>
        <taxon>Chytriomycetaceae</taxon>
        <taxon>Physocladia</taxon>
    </lineage>
</organism>
<dbReference type="AlphaFoldDB" id="A0AAD5T4D2"/>
<dbReference type="InterPro" id="IPR000433">
    <property type="entry name" value="Znf_ZZ"/>
</dbReference>
<dbReference type="PANTHER" id="PTHR12374:SF20">
    <property type="entry name" value="TRANSCRIPTIONAL ADAPTER 2-ALPHA"/>
    <property type="match status" value="1"/>
</dbReference>
<dbReference type="EMBL" id="JADGJH010000439">
    <property type="protein sequence ID" value="KAJ3129035.1"/>
    <property type="molecule type" value="Genomic_DNA"/>
</dbReference>
<dbReference type="InterPro" id="IPR001005">
    <property type="entry name" value="SANT/Myb"/>
</dbReference>
<dbReference type="Proteomes" id="UP001211907">
    <property type="component" value="Unassembled WGS sequence"/>
</dbReference>
<keyword evidence="7" id="KW-1185">Reference proteome</keyword>
<dbReference type="GO" id="GO:0003682">
    <property type="term" value="F:chromatin binding"/>
    <property type="evidence" value="ECO:0007669"/>
    <property type="project" value="TreeGrafter"/>
</dbReference>
<sequence length="327" mass="36930">MEDKNKDKDDEFGFLVHCDVCARDLTHMLHLSCAVCAGLSAGIINGSNTNGSNINGVLGGDGSGGGGSSMGTETETGAAIAIDAEPFDLCVSCFASGAQPKTHRRTHDYLVKEGLDWPLFDAKWTAHEELLLVDGLKLYGIGNWDQISTHIGTKSKEELDAHYRSVYCASESWPIPNMSIEFDKFSTRKYICRDPNPPLRKPERSCTSGPANHEIQGYMPGRDEFDHEFEHEAENPVKDMAFEDHDTPEEISLKTTMLNIYNMYLDRRIERKKFLKDRNIMFDFKKQQNIEKKRSKDERDLLGRIRVFAKLQTAADFEDFSEGMLRS</sequence>
<evidence type="ECO:0000256" key="2">
    <source>
        <dbReference type="ARBA" id="ARBA00022771"/>
    </source>
</evidence>
<dbReference type="Pfam" id="PF22941">
    <property type="entry name" value="TADA2A-like_3rd"/>
    <property type="match status" value="1"/>
</dbReference>
<dbReference type="GO" id="GO:0005634">
    <property type="term" value="C:nucleus"/>
    <property type="evidence" value="ECO:0007669"/>
    <property type="project" value="TreeGrafter"/>
</dbReference>
<dbReference type="Pfam" id="PF00249">
    <property type="entry name" value="Myb_DNA-binding"/>
    <property type="match status" value="1"/>
</dbReference>
<dbReference type="Pfam" id="PF25299">
    <property type="entry name" value="ZZ_ADA2"/>
    <property type="match status" value="1"/>
</dbReference>
<evidence type="ECO:0000259" key="5">
    <source>
        <dbReference type="PROSITE" id="PS51293"/>
    </source>
</evidence>
<keyword evidence="3" id="KW-0862">Zinc</keyword>
<proteinExistence type="predicted"/>
<comment type="caution">
    <text evidence="6">The sequence shown here is derived from an EMBL/GenBank/DDBJ whole genome shotgun (WGS) entry which is preliminary data.</text>
</comment>
<reference evidence="6" key="1">
    <citation type="submission" date="2020-05" db="EMBL/GenBank/DDBJ databases">
        <title>Phylogenomic resolution of chytrid fungi.</title>
        <authorList>
            <person name="Stajich J.E."/>
            <person name="Amses K."/>
            <person name="Simmons R."/>
            <person name="Seto K."/>
            <person name="Myers J."/>
            <person name="Bonds A."/>
            <person name="Quandt C.A."/>
            <person name="Barry K."/>
            <person name="Liu P."/>
            <person name="Grigoriev I."/>
            <person name="Longcore J.E."/>
            <person name="James T.Y."/>
        </authorList>
    </citation>
    <scope>NUCLEOTIDE SEQUENCE</scope>
    <source>
        <strain evidence="6">JEL0513</strain>
    </source>
</reference>
<keyword evidence="2" id="KW-0863">Zinc-finger</keyword>